<dbReference type="RefSeq" id="WP_187752039.1">
    <property type="nucleotide sequence ID" value="NZ_CP060828.1"/>
</dbReference>
<dbReference type="KEGG" id="sroi:IAG44_40730"/>
<feature type="region of interest" description="Disordered" evidence="1">
    <location>
        <begin position="204"/>
        <end position="229"/>
    </location>
</feature>
<evidence type="ECO:0000313" key="3">
    <source>
        <dbReference type="Proteomes" id="UP000516052"/>
    </source>
</evidence>
<accession>A0A7H0IQQ2</accession>
<keyword evidence="3" id="KW-1185">Reference proteome</keyword>
<name>A0A7H0IQQ2_9ACTN</name>
<gene>
    <name evidence="2" type="ORF">IAG44_40730</name>
</gene>
<protein>
    <recommendedName>
        <fullName evidence="4">ISKra4 family transposase</fullName>
    </recommendedName>
</protein>
<evidence type="ECO:0000256" key="1">
    <source>
        <dbReference type="SAM" id="MobiDB-lite"/>
    </source>
</evidence>
<sequence length="229" mass="25511">MSRHLDHDADQVIAAAFDEAEARDRQHRRCWVVLVEGAAHQLELVQKEAARRAVTIHIILDIVHVIEKLWASARCFHTAAGPAEIWVGFQAARILAGDTPGTVRDLRGEAARGHLTDEQHATIDKTCRYLENNAAFVHYDQALAAGRPIASGIVEGAERHLVADRLDITGSRWSVPGAEAVLTRRALISNGDFPQYWTFHTHRERERLSPPARPAHLRTPSLTSEFPLP</sequence>
<dbReference type="Proteomes" id="UP000516052">
    <property type="component" value="Chromosome"/>
</dbReference>
<proteinExistence type="predicted"/>
<feature type="compositionally biased region" description="Polar residues" evidence="1">
    <location>
        <begin position="220"/>
        <end position="229"/>
    </location>
</feature>
<dbReference type="EMBL" id="CP060828">
    <property type="protein sequence ID" value="QNP75118.1"/>
    <property type="molecule type" value="Genomic_DNA"/>
</dbReference>
<dbReference type="AlphaFoldDB" id="A0A7H0IQQ2"/>
<evidence type="ECO:0008006" key="4">
    <source>
        <dbReference type="Google" id="ProtNLM"/>
    </source>
</evidence>
<reference evidence="2 3" key="1">
    <citation type="submission" date="2020-08" db="EMBL/GenBank/DDBJ databases">
        <title>A novel species.</title>
        <authorList>
            <person name="Gao J."/>
        </authorList>
    </citation>
    <scope>NUCLEOTIDE SEQUENCE [LARGE SCALE GENOMIC DNA]</scope>
    <source>
        <strain evidence="2 3">CRXT-G-22</strain>
    </source>
</reference>
<evidence type="ECO:0000313" key="2">
    <source>
        <dbReference type="EMBL" id="QNP75118.1"/>
    </source>
</evidence>
<organism evidence="2 3">
    <name type="scientific">Streptomyces roseirectus</name>
    <dbReference type="NCBI Taxonomy" id="2768066"/>
    <lineage>
        <taxon>Bacteria</taxon>
        <taxon>Bacillati</taxon>
        <taxon>Actinomycetota</taxon>
        <taxon>Actinomycetes</taxon>
        <taxon>Kitasatosporales</taxon>
        <taxon>Streptomycetaceae</taxon>
        <taxon>Streptomyces</taxon>
    </lineage>
</organism>